<dbReference type="Gene3D" id="3.40.50.880">
    <property type="match status" value="1"/>
</dbReference>
<dbReference type="Proteomes" id="UP000479335">
    <property type="component" value="Unassembled WGS sequence"/>
</dbReference>
<dbReference type="SUPFAM" id="SSF52317">
    <property type="entry name" value="Class I glutamine amidotransferase-like"/>
    <property type="match status" value="1"/>
</dbReference>
<dbReference type="GO" id="GO:0006355">
    <property type="term" value="P:regulation of DNA-templated transcription"/>
    <property type="evidence" value="ECO:0007669"/>
    <property type="project" value="TreeGrafter"/>
</dbReference>
<keyword evidence="3" id="KW-1185">Reference proteome</keyword>
<feature type="domain" description="DJ-1/PfpI" evidence="1">
    <location>
        <begin position="4"/>
        <end position="173"/>
    </location>
</feature>
<name>A0A6L8KDF1_9BURK</name>
<dbReference type="InterPro" id="IPR002818">
    <property type="entry name" value="DJ-1/PfpI"/>
</dbReference>
<sequence>MTRTVGIYIFDNVEVLDFAGPYEVFTCASRVAGGEAPFRVRTIAATGAPVTARAGLELHPEASFADCGPIDVLIIPGGVVSAELARPEVIRWIAHMARDSELTASVCTGALLLAAAGLLDGQPATTHWEDLDELRRGWPQVQVQADRRWVDNGRVVTSGGISAGIDMSLHLVERLASRALAERTARQMEYDWQHSGVRSPISTRPQL</sequence>
<dbReference type="AlphaFoldDB" id="A0A6L8KDF1"/>
<evidence type="ECO:0000313" key="2">
    <source>
        <dbReference type="EMBL" id="MYM25426.1"/>
    </source>
</evidence>
<accession>A0A6L8KDF1</accession>
<evidence type="ECO:0000313" key="3">
    <source>
        <dbReference type="Proteomes" id="UP000479335"/>
    </source>
</evidence>
<dbReference type="PANTHER" id="PTHR43130">
    <property type="entry name" value="ARAC-FAMILY TRANSCRIPTIONAL REGULATOR"/>
    <property type="match status" value="1"/>
</dbReference>
<proteinExistence type="predicted"/>
<dbReference type="InterPro" id="IPR029062">
    <property type="entry name" value="Class_I_gatase-like"/>
</dbReference>
<evidence type="ECO:0000259" key="1">
    <source>
        <dbReference type="Pfam" id="PF01965"/>
    </source>
</evidence>
<dbReference type="InterPro" id="IPR052158">
    <property type="entry name" value="INH-QAR"/>
</dbReference>
<dbReference type="PANTHER" id="PTHR43130:SF14">
    <property type="entry name" value="DJ-1_PFPI DOMAIN-CONTAINING PROTEIN"/>
    <property type="match status" value="1"/>
</dbReference>
<reference evidence="2 3" key="1">
    <citation type="submission" date="2019-12" db="EMBL/GenBank/DDBJ databases">
        <title>Novel species isolated from a subtropical stream in China.</title>
        <authorList>
            <person name="Lu H."/>
        </authorList>
    </citation>
    <scope>NUCLEOTIDE SEQUENCE [LARGE SCALE GENOMIC DNA]</scope>
    <source>
        <strain evidence="2 3">FT135W</strain>
    </source>
</reference>
<dbReference type="EMBL" id="WWCN01000016">
    <property type="protein sequence ID" value="MYM25426.1"/>
    <property type="molecule type" value="Genomic_DNA"/>
</dbReference>
<comment type="caution">
    <text evidence="2">The sequence shown here is derived from an EMBL/GenBank/DDBJ whole genome shotgun (WGS) entry which is preliminary data.</text>
</comment>
<protein>
    <submittedName>
        <fullName evidence="2">DJ-1/PfpI family protein</fullName>
    </submittedName>
</protein>
<gene>
    <name evidence="2" type="ORF">GTP46_22610</name>
</gene>
<organism evidence="2 3">
    <name type="scientific">Duganella flavida</name>
    <dbReference type="NCBI Taxonomy" id="2692175"/>
    <lineage>
        <taxon>Bacteria</taxon>
        <taxon>Pseudomonadati</taxon>
        <taxon>Pseudomonadota</taxon>
        <taxon>Betaproteobacteria</taxon>
        <taxon>Burkholderiales</taxon>
        <taxon>Oxalobacteraceae</taxon>
        <taxon>Telluria group</taxon>
        <taxon>Duganella</taxon>
    </lineage>
</organism>
<dbReference type="CDD" id="cd03139">
    <property type="entry name" value="GATase1_PfpI_2"/>
    <property type="match status" value="1"/>
</dbReference>
<dbReference type="RefSeq" id="WP_161008879.1">
    <property type="nucleotide sequence ID" value="NZ_WWCN01000016.1"/>
</dbReference>
<dbReference type="Pfam" id="PF01965">
    <property type="entry name" value="DJ-1_PfpI"/>
    <property type="match status" value="1"/>
</dbReference>